<accession>G8EK48</accession>
<feature type="region of interest" description="Disordered" evidence="1">
    <location>
        <begin position="178"/>
        <end position="214"/>
    </location>
</feature>
<reference evidence="2 3" key="1">
    <citation type="journal article" date="2011" name="Appl. Environ. Microbiol.">
        <title>Genome sequence and characterization of the related Gordonia phages GTE5 and GRU1 and their use as potential biocontrol agents.</title>
        <authorList>
            <person name="Petrovski S."/>
            <person name="Tillett D."/>
            <person name="Seviour R.J."/>
        </authorList>
    </citation>
    <scope>NUCLEOTIDE SEQUENCE [LARGE SCALE GENOMIC DNA]</scope>
</reference>
<dbReference type="EMBL" id="JF923797">
    <property type="protein sequence ID" value="AET09930.1"/>
    <property type="molecule type" value="Genomic_DNA"/>
</dbReference>
<proteinExistence type="predicted"/>
<organism evidence="2 3">
    <name type="scientific">Gordonia phage GRU1</name>
    <dbReference type="NCBI Taxonomy" id="1109710"/>
    <lineage>
        <taxon>Viruses</taxon>
        <taxon>Duplodnaviria</taxon>
        <taxon>Heunggongvirae</taxon>
        <taxon>Uroviricota</taxon>
        <taxon>Caudoviricetes</taxon>
        <taxon>Zierdtviridae</taxon>
        <taxon>Emilbogenvirinae</taxon>
        <taxon>Gruunavirus</taxon>
        <taxon>Gruunavirus GRU1</taxon>
    </lineage>
</organism>
<evidence type="ECO:0000256" key="1">
    <source>
        <dbReference type="SAM" id="MobiDB-lite"/>
    </source>
</evidence>
<dbReference type="RefSeq" id="YP_004935912.1">
    <property type="nucleotide sequence ID" value="NC_016435.1"/>
</dbReference>
<dbReference type="OrthoDB" id="21113at10239"/>
<protein>
    <submittedName>
        <fullName evidence="2">Uncharacterized protein</fullName>
    </submittedName>
</protein>
<dbReference type="KEGG" id="vg:11459646"/>
<name>G8EK48_9CAUD</name>
<sequence length="214" mass="24393">MIDENVSEPDEPGTAMHELLEKYLGFPPMKSVQVSLPRQHSKNLLVKALEAGVPTEPTEFPEGMKALGFTDMPSLPELRRKVQEAADAEALRQIRNLTHERMAADRMDAFPERIQMTVRGFPKTEDAAHQHFQDAMAKFAREVLPPFRDSIQGLFQTVETTWRSMTPAMEMIAKIEREMDGKPVHPKDIRDERGVKQPSPVPPFWAARPNGRRR</sequence>
<dbReference type="GeneID" id="11459646"/>
<feature type="compositionally biased region" description="Basic and acidic residues" evidence="1">
    <location>
        <begin position="178"/>
        <end position="195"/>
    </location>
</feature>
<dbReference type="Proteomes" id="UP000005642">
    <property type="component" value="Segment"/>
</dbReference>
<keyword evidence="3" id="KW-1185">Reference proteome</keyword>
<evidence type="ECO:0000313" key="3">
    <source>
        <dbReference type="Proteomes" id="UP000005642"/>
    </source>
</evidence>
<evidence type="ECO:0000313" key="2">
    <source>
        <dbReference type="EMBL" id="AET09930.1"/>
    </source>
</evidence>